<keyword evidence="1" id="KW-1133">Transmembrane helix</keyword>
<comment type="caution">
    <text evidence="2">The sequence shown here is derived from an EMBL/GenBank/DDBJ whole genome shotgun (WGS) entry which is preliminary data.</text>
</comment>
<name>A0AAP0FZ01_9ASPA</name>
<evidence type="ECO:0000313" key="3">
    <source>
        <dbReference type="Proteomes" id="UP001418222"/>
    </source>
</evidence>
<evidence type="ECO:0000313" key="2">
    <source>
        <dbReference type="EMBL" id="KAK8926280.1"/>
    </source>
</evidence>
<proteinExistence type="predicted"/>
<dbReference type="EMBL" id="JBBWWQ010000016">
    <property type="protein sequence ID" value="KAK8926280.1"/>
    <property type="molecule type" value="Genomic_DNA"/>
</dbReference>
<evidence type="ECO:0000256" key="1">
    <source>
        <dbReference type="SAM" id="Phobius"/>
    </source>
</evidence>
<keyword evidence="1" id="KW-0812">Transmembrane</keyword>
<reference evidence="2 3" key="1">
    <citation type="journal article" date="2022" name="Nat. Plants">
        <title>Genomes of leafy and leafless Platanthera orchids illuminate the evolution of mycoheterotrophy.</title>
        <authorList>
            <person name="Li M.H."/>
            <person name="Liu K.W."/>
            <person name="Li Z."/>
            <person name="Lu H.C."/>
            <person name="Ye Q.L."/>
            <person name="Zhang D."/>
            <person name="Wang J.Y."/>
            <person name="Li Y.F."/>
            <person name="Zhong Z.M."/>
            <person name="Liu X."/>
            <person name="Yu X."/>
            <person name="Liu D.K."/>
            <person name="Tu X.D."/>
            <person name="Liu B."/>
            <person name="Hao Y."/>
            <person name="Liao X.Y."/>
            <person name="Jiang Y.T."/>
            <person name="Sun W.H."/>
            <person name="Chen J."/>
            <person name="Chen Y.Q."/>
            <person name="Ai Y."/>
            <person name="Zhai J.W."/>
            <person name="Wu S.S."/>
            <person name="Zhou Z."/>
            <person name="Hsiao Y.Y."/>
            <person name="Wu W.L."/>
            <person name="Chen Y.Y."/>
            <person name="Lin Y.F."/>
            <person name="Hsu J.L."/>
            <person name="Li C.Y."/>
            <person name="Wang Z.W."/>
            <person name="Zhao X."/>
            <person name="Zhong W.Y."/>
            <person name="Ma X.K."/>
            <person name="Ma L."/>
            <person name="Huang J."/>
            <person name="Chen G.Z."/>
            <person name="Huang M.Z."/>
            <person name="Huang L."/>
            <person name="Peng D.H."/>
            <person name="Luo Y.B."/>
            <person name="Zou S.Q."/>
            <person name="Chen S.P."/>
            <person name="Lan S."/>
            <person name="Tsai W.C."/>
            <person name="Van de Peer Y."/>
            <person name="Liu Z.J."/>
        </authorList>
    </citation>
    <scope>NUCLEOTIDE SEQUENCE [LARGE SCALE GENOMIC DNA]</scope>
    <source>
        <strain evidence="2">Lor287</strain>
    </source>
</reference>
<protein>
    <submittedName>
        <fullName evidence="2">Uncharacterized protein</fullName>
    </submittedName>
</protein>
<accession>A0AAP0FZ01</accession>
<keyword evidence="1" id="KW-0472">Membrane</keyword>
<organism evidence="2 3">
    <name type="scientific">Platanthera zijinensis</name>
    <dbReference type="NCBI Taxonomy" id="2320716"/>
    <lineage>
        <taxon>Eukaryota</taxon>
        <taxon>Viridiplantae</taxon>
        <taxon>Streptophyta</taxon>
        <taxon>Embryophyta</taxon>
        <taxon>Tracheophyta</taxon>
        <taxon>Spermatophyta</taxon>
        <taxon>Magnoliopsida</taxon>
        <taxon>Liliopsida</taxon>
        <taxon>Asparagales</taxon>
        <taxon>Orchidaceae</taxon>
        <taxon>Orchidoideae</taxon>
        <taxon>Orchideae</taxon>
        <taxon>Orchidinae</taxon>
        <taxon>Platanthera</taxon>
    </lineage>
</organism>
<feature type="transmembrane region" description="Helical" evidence="1">
    <location>
        <begin position="83"/>
        <end position="103"/>
    </location>
</feature>
<sequence length="114" mass="12500">MDARDAFFTKTGKSLAHLTKTTKGLGQRDFSSSFYKHYAGARKPIAVVHRRKPYAIADPIHLCHLQARHSHALSQALRHHKPYVVVALMAASIASSTIIAAFLHCSFSSSSSLV</sequence>
<dbReference type="Proteomes" id="UP001418222">
    <property type="component" value="Unassembled WGS sequence"/>
</dbReference>
<keyword evidence="3" id="KW-1185">Reference proteome</keyword>
<dbReference type="AlphaFoldDB" id="A0AAP0FZ01"/>
<gene>
    <name evidence="2" type="ORF">KSP39_PZI018820</name>
</gene>